<keyword evidence="1" id="KW-0862">Zinc</keyword>
<reference evidence="4 5" key="1">
    <citation type="submission" date="2021-02" db="EMBL/GenBank/DDBJ databases">
        <title>De Novo genome assembly of isolated myxobacteria.</title>
        <authorList>
            <person name="Stevens D.C."/>
        </authorList>
    </citation>
    <scope>NUCLEOTIDE SEQUENCE [LARGE SCALE GENOMIC DNA]</scope>
    <source>
        <strain evidence="4 5">SCHIC003</strain>
    </source>
</reference>
<dbReference type="Gene3D" id="6.20.220.10">
    <property type="entry name" value="ClpX chaperone, C4-type zinc finger domain"/>
    <property type="match status" value="1"/>
</dbReference>
<keyword evidence="1" id="KW-0143">Chaperone</keyword>
<dbReference type="Gene3D" id="3.40.50.300">
    <property type="entry name" value="P-loop containing nucleotide triphosphate hydrolases"/>
    <property type="match status" value="1"/>
</dbReference>
<organism evidence="4 5">
    <name type="scientific">Myxococcus landrumensis</name>
    <dbReference type="NCBI Taxonomy" id="2813577"/>
    <lineage>
        <taxon>Bacteria</taxon>
        <taxon>Pseudomonadati</taxon>
        <taxon>Myxococcota</taxon>
        <taxon>Myxococcia</taxon>
        <taxon>Myxococcales</taxon>
        <taxon>Cystobacterineae</taxon>
        <taxon>Myxococcaceae</taxon>
        <taxon>Myxococcus</taxon>
    </lineage>
</organism>
<accession>A0ABX7NB17</accession>
<comment type="similarity">
    <text evidence="1">Belongs to the ClpX chaperone family.</text>
</comment>
<evidence type="ECO:0000256" key="2">
    <source>
        <dbReference type="SAM" id="MobiDB-lite"/>
    </source>
</evidence>
<dbReference type="InterPro" id="IPR059188">
    <property type="entry name" value="Znf_CLPX-like"/>
</dbReference>
<proteinExistence type="inferred from homology"/>
<keyword evidence="1" id="KW-0479">Metal-binding</keyword>
<feature type="region of interest" description="Disordered" evidence="2">
    <location>
        <begin position="119"/>
        <end position="147"/>
    </location>
</feature>
<keyword evidence="5" id="KW-1185">Reference proteome</keyword>
<evidence type="ECO:0000313" key="5">
    <source>
        <dbReference type="Proteomes" id="UP000663090"/>
    </source>
</evidence>
<evidence type="ECO:0000256" key="1">
    <source>
        <dbReference type="PROSITE-ProRule" id="PRU01250"/>
    </source>
</evidence>
<feature type="binding site" evidence="1">
    <location>
        <position position="189"/>
    </location>
    <ligand>
        <name>Zn(2+)</name>
        <dbReference type="ChEBI" id="CHEBI:29105"/>
    </ligand>
</feature>
<dbReference type="SUPFAM" id="SSF52540">
    <property type="entry name" value="P-loop containing nucleoside triphosphate hydrolases"/>
    <property type="match status" value="1"/>
</dbReference>
<feature type="compositionally biased region" description="Basic residues" evidence="2">
    <location>
        <begin position="435"/>
        <end position="445"/>
    </location>
</feature>
<dbReference type="Pfam" id="PF06689">
    <property type="entry name" value="zf-C4_ClpX"/>
    <property type="match status" value="1"/>
</dbReference>
<dbReference type="RefSeq" id="WP_206717656.1">
    <property type="nucleotide sequence ID" value="NZ_CP071091.1"/>
</dbReference>
<protein>
    <recommendedName>
        <fullName evidence="3">ClpX-type ZB domain-containing protein</fullName>
    </recommendedName>
</protein>
<dbReference type="InterPro" id="IPR038366">
    <property type="entry name" value="Znf_CppX_C4_sf"/>
</dbReference>
<dbReference type="SMART" id="SM00994">
    <property type="entry name" value="zf-C4_ClpX"/>
    <property type="match status" value="1"/>
</dbReference>
<dbReference type="PROSITE" id="PS51902">
    <property type="entry name" value="CLPX_ZB"/>
    <property type="match status" value="1"/>
</dbReference>
<feature type="binding site" evidence="1">
    <location>
        <position position="166"/>
    </location>
    <ligand>
        <name>Zn(2+)</name>
        <dbReference type="ChEBI" id="CHEBI:29105"/>
    </ligand>
</feature>
<dbReference type="EMBL" id="CP071091">
    <property type="protein sequence ID" value="QSQ15971.1"/>
    <property type="molecule type" value="Genomic_DNA"/>
</dbReference>
<dbReference type="InterPro" id="IPR027417">
    <property type="entry name" value="P-loop_NTPase"/>
</dbReference>
<feature type="binding site" evidence="1">
    <location>
        <position position="169"/>
    </location>
    <ligand>
        <name>Zn(2+)</name>
        <dbReference type="ChEBI" id="CHEBI:29105"/>
    </ligand>
</feature>
<name>A0ABX7NB17_9BACT</name>
<dbReference type="InterPro" id="IPR010603">
    <property type="entry name" value="Znf_CppX_C4"/>
</dbReference>
<feature type="domain" description="ClpX-type ZB" evidence="3">
    <location>
        <begin position="153"/>
        <end position="208"/>
    </location>
</feature>
<evidence type="ECO:0000259" key="3">
    <source>
        <dbReference type="PROSITE" id="PS51902"/>
    </source>
</evidence>
<sequence>MAENPRELIRTAQSAELRGDVSLAVEHLQRAAAVYQQAGNTARALQLLRHARRLDSSRQDLVAEERRLEGLVDGTASGVERQSVEESPAVAAWVLDAEVSEDLQRLEVQLARVAATVDPVGVESTSRDESTVSSPSEEDAPPRRRREARIIERGPTRADVSLEAWCSFCCRPRAEVGDLVAGPAGAFICKACLTESSSLLADVSPVPLPVRPVTSSRTRTVREFVGQPELREQLETSLHSGVRTVLLVGAEGCGKSTLLRMLQQQGRGVISDVESLADDTSFTPLFIEDVERLGAEPWTALTAFLARESRPTVVLSARGQSADSGALSLRGGSKRHSIPTTEVLSRAVRGILPVGLLEHVRVLLCLRQPTRADYVEMARARLALRDPATSLSDDALAALAAEAERSPRAGHELHALLNRVPSGTWELEQVTKPPSTRKGRRKGTS</sequence>
<evidence type="ECO:0000313" key="4">
    <source>
        <dbReference type="EMBL" id="QSQ15971.1"/>
    </source>
</evidence>
<feature type="binding site" evidence="1">
    <location>
        <position position="192"/>
    </location>
    <ligand>
        <name>Zn(2+)</name>
        <dbReference type="ChEBI" id="CHEBI:29105"/>
    </ligand>
</feature>
<dbReference type="Proteomes" id="UP000663090">
    <property type="component" value="Chromosome"/>
</dbReference>
<gene>
    <name evidence="4" type="ORF">JY572_07955</name>
</gene>
<feature type="region of interest" description="Disordered" evidence="2">
    <location>
        <begin position="424"/>
        <end position="445"/>
    </location>
</feature>